<dbReference type="NCBIfam" id="TIGR00741">
    <property type="entry name" value="yfiA"/>
    <property type="match status" value="1"/>
</dbReference>
<dbReference type="InterPro" id="IPR036567">
    <property type="entry name" value="RHF-like"/>
</dbReference>
<comment type="caution">
    <text evidence="5">The sequence shown here is derived from an EMBL/GenBank/DDBJ whole genome shotgun (WGS) entry which is preliminary data.</text>
</comment>
<keyword evidence="6" id="KW-1185">Reference proteome</keyword>
<dbReference type="PANTHER" id="PTHR33231">
    <property type="entry name" value="30S RIBOSOMAL PROTEIN"/>
    <property type="match status" value="1"/>
</dbReference>
<sequence length="103" mass="12135">MEIIVSGKHIEITDPIRDYAIEKAGKMPRYFDRVQAIDVVADKRENHQYEVEMIVHVEHHEAFVAKSKGEDLYGCIDETADKMERQLTDHKEKIQDRKRQPSR</sequence>
<dbReference type="CDD" id="cd00552">
    <property type="entry name" value="RaiA"/>
    <property type="match status" value="1"/>
</dbReference>
<evidence type="ECO:0000313" key="6">
    <source>
        <dbReference type="Proteomes" id="UP001575105"/>
    </source>
</evidence>
<evidence type="ECO:0000256" key="4">
    <source>
        <dbReference type="SAM" id="MobiDB-lite"/>
    </source>
</evidence>
<dbReference type="Pfam" id="PF02482">
    <property type="entry name" value="Ribosomal_S30AE"/>
    <property type="match status" value="1"/>
</dbReference>
<dbReference type="InterPro" id="IPR050574">
    <property type="entry name" value="HPF/YfiA_ribosome-assoc"/>
</dbReference>
<evidence type="ECO:0000256" key="3">
    <source>
        <dbReference type="ARBA" id="ARBA00041148"/>
    </source>
</evidence>
<accession>A0ABV4U439</accession>
<dbReference type="PANTHER" id="PTHR33231:SF1">
    <property type="entry name" value="30S RIBOSOMAL PROTEIN"/>
    <property type="match status" value="1"/>
</dbReference>
<gene>
    <name evidence="5" type="primary">hpf</name>
    <name evidence="5" type="ORF">ACERK3_02885</name>
</gene>
<dbReference type="RefSeq" id="WP_425344159.1">
    <property type="nucleotide sequence ID" value="NZ_JBGUBD010000002.1"/>
</dbReference>
<protein>
    <recommendedName>
        <fullName evidence="3">Ribosome hibernation promoting factor</fullName>
    </recommendedName>
</protein>
<organism evidence="5 6">
    <name type="scientific">Natronomicrosphaera hydrolytica</name>
    <dbReference type="NCBI Taxonomy" id="3242702"/>
    <lineage>
        <taxon>Bacteria</taxon>
        <taxon>Pseudomonadati</taxon>
        <taxon>Planctomycetota</taxon>
        <taxon>Phycisphaerae</taxon>
        <taxon>Phycisphaerales</taxon>
        <taxon>Phycisphaeraceae</taxon>
        <taxon>Natronomicrosphaera</taxon>
    </lineage>
</organism>
<feature type="region of interest" description="Disordered" evidence="4">
    <location>
        <begin position="84"/>
        <end position="103"/>
    </location>
</feature>
<proteinExistence type="predicted"/>
<dbReference type="EMBL" id="JBGUBD010000002">
    <property type="protein sequence ID" value="MFA9477234.1"/>
    <property type="molecule type" value="Genomic_DNA"/>
</dbReference>
<dbReference type="Gene3D" id="3.30.160.100">
    <property type="entry name" value="Ribosome hibernation promotion factor-like"/>
    <property type="match status" value="1"/>
</dbReference>
<keyword evidence="1" id="KW-0810">Translation regulation</keyword>
<name>A0ABV4U439_9BACT</name>
<evidence type="ECO:0000256" key="2">
    <source>
        <dbReference type="ARBA" id="ARBA00038695"/>
    </source>
</evidence>
<dbReference type="InterPro" id="IPR003489">
    <property type="entry name" value="RHF/RaiA"/>
</dbReference>
<evidence type="ECO:0000256" key="1">
    <source>
        <dbReference type="ARBA" id="ARBA00022845"/>
    </source>
</evidence>
<dbReference type="SUPFAM" id="SSF69754">
    <property type="entry name" value="Ribosome binding protein Y (YfiA homologue)"/>
    <property type="match status" value="1"/>
</dbReference>
<dbReference type="Proteomes" id="UP001575105">
    <property type="component" value="Unassembled WGS sequence"/>
</dbReference>
<reference evidence="5 6" key="1">
    <citation type="submission" date="2024-08" db="EMBL/GenBank/DDBJ databases">
        <title>Whole-genome sequencing of halo(alkali)philic microorganisms from hypersaline lakes.</title>
        <authorList>
            <person name="Sorokin D.Y."/>
            <person name="Merkel A.Y."/>
            <person name="Messina E."/>
            <person name="Yakimov M."/>
        </authorList>
    </citation>
    <scope>NUCLEOTIDE SEQUENCE [LARGE SCALE GENOMIC DNA]</scope>
    <source>
        <strain evidence="5 6">AB-hyl4</strain>
    </source>
</reference>
<evidence type="ECO:0000313" key="5">
    <source>
        <dbReference type="EMBL" id="MFA9477234.1"/>
    </source>
</evidence>
<comment type="subunit">
    <text evidence="2">Associates exclusively with 100S ribosomes, which are dimers of 70S ribosomes.</text>
</comment>